<dbReference type="InterPro" id="IPR036291">
    <property type="entry name" value="NAD(P)-bd_dom_sf"/>
</dbReference>
<gene>
    <name evidence="4" type="ordered locus">LI0081</name>
</gene>
<dbReference type="KEGG" id="lip:LI0081"/>
<dbReference type="AlphaFoldDB" id="Q1MS88"/>
<evidence type="ECO:0000259" key="2">
    <source>
        <dbReference type="Pfam" id="PF01370"/>
    </source>
</evidence>
<name>Q1MS88_LAWIP</name>
<dbReference type="Pfam" id="PF08338">
    <property type="entry name" value="DUF1731"/>
    <property type="match status" value="1"/>
</dbReference>
<protein>
    <submittedName>
        <fullName evidence="4">Predicted nucleoside-diphosphate sugar epimerase</fullName>
    </submittedName>
</protein>
<sequence length="313" mass="34524">MRVVVLGGSGFIGSSLIKTLEGRDHSIIVSTRDSSDISISPSSNVSYVVWNGIDREPCFKMFDGADVIINLIGENVASKRWSENWKEKIVTSRIQVGKTIVSVLEELKSFPSVFIQASAIGYYGYWKNFDTAPQCTESSLPGNGFLAQTVIQWEASTSALDTLGIRRCIIRTAPVLGMNGGILKKMLPGFYFGLGSIFGSGSQPFPWIHINDEIAAIMFLIDNKEACGVFNLVAPEQLNMKHFAQCLGKVLKRPVFIHIPELLLRLTLGEMAEELLLSGQRAYPEALLEKGFTFRHGLLLPALKDLLDNHLAM</sequence>
<evidence type="ECO:0000256" key="1">
    <source>
        <dbReference type="ARBA" id="ARBA00009353"/>
    </source>
</evidence>
<dbReference type="STRING" id="363253.LI0081"/>
<dbReference type="Proteomes" id="UP000002430">
    <property type="component" value="Chromosome"/>
</dbReference>
<proteinExistence type="inferred from homology"/>
<dbReference type="Pfam" id="PF01370">
    <property type="entry name" value="Epimerase"/>
    <property type="match status" value="1"/>
</dbReference>
<evidence type="ECO:0000313" key="5">
    <source>
        <dbReference type="Proteomes" id="UP000002430"/>
    </source>
</evidence>
<dbReference type="PANTHER" id="PTHR11092:SF0">
    <property type="entry name" value="EPIMERASE FAMILY PROTEIN SDR39U1"/>
    <property type="match status" value="1"/>
</dbReference>
<dbReference type="OrthoDB" id="5292533at2"/>
<dbReference type="InterPro" id="IPR001509">
    <property type="entry name" value="Epimerase_deHydtase"/>
</dbReference>
<dbReference type="Gene3D" id="3.40.50.720">
    <property type="entry name" value="NAD(P)-binding Rossmann-like Domain"/>
    <property type="match status" value="1"/>
</dbReference>
<dbReference type="InterPro" id="IPR013549">
    <property type="entry name" value="DUF1731"/>
</dbReference>
<dbReference type="InterPro" id="IPR010099">
    <property type="entry name" value="SDR39U1"/>
</dbReference>
<evidence type="ECO:0000313" key="4">
    <source>
        <dbReference type="EMBL" id="CAJ54137.1"/>
    </source>
</evidence>
<keyword evidence="5" id="KW-1185">Reference proteome</keyword>
<dbReference type="eggNOG" id="COG1090">
    <property type="taxonomic scope" value="Bacteria"/>
</dbReference>
<dbReference type="SUPFAM" id="SSF51735">
    <property type="entry name" value="NAD(P)-binding Rossmann-fold domains"/>
    <property type="match status" value="1"/>
</dbReference>
<comment type="similarity">
    <text evidence="1">Belongs to the NAD(P)-dependent epimerase/dehydratase family. SDR39U1 subfamily.</text>
</comment>
<dbReference type="EMBL" id="AM180252">
    <property type="protein sequence ID" value="CAJ54137.1"/>
    <property type="molecule type" value="Genomic_DNA"/>
</dbReference>
<dbReference type="HOGENOM" id="CLU_047373_0_3_7"/>
<dbReference type="NCBIfam" id="TIGR01777">
    <property type="entry name" value="yfcH"/>
    <property type="match status" value="1"/>
</dbReference>
<organism evidence="4 5">
    <name type="scientific">Lawsonia intracellularis (strain PHE/MN1-00)</name>
    <dbReference type="NCBI Taxonomy" id="363253"/>
    <lineage>
        <taxon>Bacteria</taxon>
        <taxon>Pseudomonadati</taxon>
        <taxon>Thermodesulfobacteriota</taxon>
        <taxon>Desulfovibrionia</taxon>
        <taxon>Desulfovibrionales</taxon>
        <taxon>Desulfovibrionaceae</taxon>
        <taxon>Lawsonia</taxon>
    </lineage>
</organism>
<dbReference type="PANTHER" id="PTHR11092">
    <property type="entry name" value="SUGAR NUCLEOTIDE EPIMERASE RELATED"/>
    <property type="match status" value="1"/>
</dbReference>
<evidence type="ECO:0000259" key="3">
    <source>
        <dbReference type="Pfam" id="PF08338"/>
    </source>
</evidence>
<accession>Q1MS88</accession>
<feature type="domain" description="NAD-dependent epimerase/dehydratase" evidence="2">
    <location>
        <begin position="3"/>
        <end position="231"/>
    </location>
</feature>
<reference evidence="4 5" key="1">
    <citation type="submission" date="2005-11" db="EMBL/GenBank/DDBJ databases">
        <title>The complete genome sequence of Lawsonia intracellularis: the causative agent of proliferative enteropathy.</title>
        <authorList>
            <person name="Kaur K."/>
            <person name="Zhang Q."/>
            <person name="Beckler D."/>
            <person name="Munir S."/>
            <person name="Li L."/>
            <person name="Kinsley K."/>
            <person name="Herron L."/>
            <person name="Peterson A."/>
            <person name="May B."/>
            <person name="Singh S."/>
            <person name="Gebhart C."/>
            <person name="Kapur V."/>
        </authorList>
    </citation>
    <scope>NUCLEOTIDE SEQUENCE [LARGE SCALE GENOMIC DNA]</scope>
    <source>
        <strain evidence="4 5">PHE/MN1-00</strain>
    </source>
</reference>
<dbReference type="RefSeq" id="WP_011526164.1">
    <property type="nucleotide sequence ID" value="NC_008011.1"/>
</dbReference>
<feature type="domain" description="DUF1731" evidence="3">
    <location>
        <begin position="259"/>
        <end position="306"/>
    </location>
</feature>